<dbReference type="Gene3D" id="3.40.50.2300">
    <property type="match status" value="1"/>
</dbReference>
<feature type="domain" description="Response regulatory" evidence="3">
    <location>
        <begin position="8"/>
        <end position="127"/>
    </location>
</feature>
<dbReference type="InterPro" id="IPR011006">
    <property type="entry name" value="CheY-like_superfamily"/>
</dbReference>
<dbReference type="PANTHER" id="PTHR43228:SF1">
    <property type="entry name" value="TWO-COMPONENT RESPONSE REGULATOR ARR22"/>
    <property type="match status" value="1"/>
</dbReference>
<evidence type="ECO:0000259" key="3">
    <source>
        <dbReference type="PROSITE" id="PS50110"/>
    </source>
</evidence>
<gene>
    <name evidence="4" type="ORF">ACFQ4M_15665</name>
</gene>
<dbReference type="InterPro" id="IPR019734">
    <property type="entry name" value="TPR_rpt"/>
</dbReference>
<organism evidence="4 5">
    <name type="scientific">Thauera mechernichensis</name>
    <dbReference type="NCBI Taxonomy" id="82788"/>
    <lineage>
        <taxon>Bacteria</taxon>
        <taxon>Pseudomonadati</taxon>
        <taxon>Pseudomonadota</taxon>
        <taxon>Betaproteobacteria</taxon>
        <taxon>Rhodocyclales</taxon>
        <taxon>Zoogloeaceae</taxon>
        <taxon>Thauera</taxon>
    </lineage>
</organism>
<accession>A0ABW3WGM6</accession>
<dbReference type="SUPFAM" id="SSF48452">
    <property type="entry name" value="TPR-like"/>
    <property type="match status" value="1"/>
</dbReference>
<dbReference type="CDD" id="cd17589">
    <property type="entry name" value="REC_TPR"/>
    <property type="match status" value="1"/>
</dbReference>
<keyword evidence="5" id="KW-1185">Reference proteome</keyword>
<proteinExistence type="predicted"/>
<evidence type="ECO:0000256" key="2">
    <source>
        <dbReference type="PROSITE-ProRule" id="PRU00339"/>
    </source>
</evidence>
<evidence type="ECO:0000313" key="5">
    <source>
        <dbReference type="Proteomes" id="UP001597158"/>
    </source>
</evidence>
<reference evidence="5" key="1">
    <citation type="journal article" date="2019" name="Int. J. Syst. Evol. Microbiol.">
        <title>The Global Catalogue of Microorganisms (GCM) 10K type strain sequencing project: providing services to taxonomists for standard genome sequencing and annotation.</title>
        <authorList>
            <consortium name="The Broad Institute Genomics Platform"/>
            <consortium name="The Broad Institute Genome Sequencing Center for Infectious Disease"/>
            <person name="Wu L."/>
            <person name="Ma J."/>
        </authorList>
    </citation>
    <scope>NUCLEOTIDE SEQUENCE [LARGE SCALE GENOMIC DNA]</scope>
    <source>
        <strain evidence="5">CCUG 48884</strain>
    </source>
</reference>
<protein>
    <submittedName>
        <fullName evidence="4">Response regulator</fullName>
    </submittedName>
</protein>
<dbReference type="RefSeq" id="WP_277829914.1">
    <property type="nucleotide sequence ID" value="NZ_JARQZE010000001.1"/>
</dbReference>
<dbReference type="InterPro" id="IPR001789">
    <property type="entry name" value="Sig_transdc_resp-reg_receiver"/>
</dbReference>
<dbReference type="SMART" id="SM00448">
    <property type="entry name" value="REC"/>
    <property type="match status" value="1"/>
</dbReference>
<feature type="repeat" description="TPR" evidence="2">
    <location>
        <begin position="231"/>
        <end position="264"/>
    </location>
</feature>
<dbReference type="InterPro" id="IPR011990">
    <property type="entry name" value="TPR-like_helical_dom_sf"/>
</dbReference>
<dbReference type="PROSITE" id="PS50005">
    <property type="entry name" value="TPR"/>
    <property type="match status" value="1"/>
</dbReference>
<dbReference type="SUPFAM" id="SSF52172">
    <property type="entry name" value="CheY-like"/>
    <property type="match status" value="1"/>
</dbReference>
<dbReference type="Proteomes" id="UP001597158">
    <property type="component" value="Unassembled WGS sequence"/>
</dbReference>
<dbReference type="Pfam" id="PF00072">
    <property type="entry name" value="Response_reg"/>
    <property type="match status" value="1"/>
</dbReference>
<dbReference type="PROSITE" id="PS50110">
    <property type="entry name" value="RESPONSE_REGULATORY"/>
    <property type="match status" value="1"/>
</dbReference>
<sequence>MLLPHEIDVLVVESQATMRTQLRTMLNSIGVESPQFAVSATMAMRKLREQRFDLILCEYNLGDGQDGQHLLEDLRQHEIIPLDTLFVMITGERNYERVTSACELLPNDYILKPLTAETLRVRLLRALEKRDAFLPAWQLMRIGDPVGAIEYCRIARDEHPTLLVDFMRLEAELHASIGQVAEAESRYREILSARSIPWAVLGLARMLLLRKAYIEAEHVLDEVLARHERFIEAYELLARLYEETGRPEQACTTLEKATSLSPYRSRRLRQLGTLALSTGDAASAERNLAEVVQRGKYSEFRDPEDHIRLLQAQLAQQKVDAARSTLSDLERNMGRQAKGELCAAVGNALLHAHQQDKAAARQAMVSALRHGDRIRELSVGLRQDLISSCLDQQLDDQGSALLADLMRTSADDRTLETTRAALKARGLDQLSREIEAQIQAEVKSLVTTGAEKAHAGDYEGAVSEMMNAARKMPGNPHVLFNAALALLRHIEHRGWNDAFAVQARNLIQRAQRLSPANPRLAAITAFMHELIKRYGIRPERVMQKTRTA</sequence>
<evidence type="ECO:0000313" key="4">
    <source>
        <dbReference type="EMBL" id="MFD1265013.1"/>
    </source>
</evidence>
<evidence type="ECO:0000256" key="1">
    <source>
        <dbReference type="PROSITE-ProRule" id="PRU00169"/>
    </source>
</evidence>
<comment type="caution">
    <text evidence="1">Lacks conserved residue(s) required for the propagation of feature annotation.</text>
</comment>
<keyword evidence="2" id="KW-0802">TPR repeat</keyword>
<dbReference type="InterPro" id="IPR052048">
    <property type="entry name" value="ST_Response_Regulator"/>
</dbReference>
<dbReference type="PANTHER" id="PTHR43228">
    <property type="entry name" value="TWO-COMPONENT RESPONSE REGULATOR"/>
    <property type="match status" value="1"/>
</dbReference>
<dbReference type="Gene3D" id="1.25.40.10">
    <property type="entry name" value="Tetratricopeptide repeat domain"/>
    <property type="match status" value="2"/>
</dbReference>
<name>A0ABW3WGM6_9RHOO</name>
<dbReference type="EMBL" id="JBHTMC010000027">
    <property type="protein sequence ID" value="MFD1265013.1"/>
    <property type="molecule type" value="Genomic_DNA"/>
</dbReference>
<comment type="caution">
    <text evidence="4">The sequence shown here is derived from an EMBL/GenBank/DDBJ whole genome shotgun (WGS) entry which is preliminary data.</text>
</comment>